<proteinExistence type="predicted"/>
<organism evidence="1 2">
    <name type="scientific">Caerostris darwini</name>
    <dbReference type="NCBI Taxonomy" id="1538125"/>
    <lineage>
        <taxon>Eukaryota</taxon>
        <taxon>Metazoa</taxon>
        <taxon>Ecdysozoa</taxon>
        <taxon>Arthropoda</taxon>
        <taxon>Chelicerata</taxon>
        <taxon>Arachnida</taxon>
        <taxon>Araneae</taxon>
        <taxon>Araneomorphae</taxon>
        <taxon>Entelegynae</taxon>
        <taxon>Araneoidea</taxon>
        <taxon>Araneidae</taxon>
        <taxon>Caerostris</taxon>
    </lineage>
</organism>
<reference evidence="1 2" key="1">
    <citation type="submission" date="2021-06" db="EMBL/GenBank/DDBJ databases">
        <title>Caerostris darwini draft genome.</title>
        <authorList>
            <person name="Kono N."/>
            <person name="Arakawa K."/>
        </authorList>
    </citation>
    <scope>NUCLEOTIDE SEQUENCE [LARGE SCALE GENOMIC DNA]</scope>
</reference>
<dbReference type="EMBL" id="BPLQ01014141">
    <property type="protein sequence ID" value="GIY77572.1"/>
    <property type="molecule type" value="Genomic_DNA"/>
</dbReference>
<dbReference type="Proteomes" id="UP001054837">
    <property type="component" value="Unassembled WGS sequence"/>
</dbReference>
<evidence type="ECO:0008006" key="3">
    <source>
        <dbReference type="Google" id="ProtNLM"/>
    </source>
</evidence>
<evidence type="ECO:0000313" key="2">
    <source>
        <dbReference type="Proteomes" id="UP001054837"/>
    </source>
</evidence>
<gene>
    <name evidence="1" type="ORF">CDAR_101451</name>
</gene>
<accession>A0AAV4W4A4</accession>
<dbReference type="AlphaFoldDB" id="A0AAV4W4A4"/>
<sequence length="142" mass="16369">MYCVLIDSSFHHLSTNFTIPRLSVHKTSRHSLLESRGVLWMDSDNRNHTKYRIPGLLLPDFLFSLHYSPFRAENAVGQARQRAIRDVFLDLPDIKSREHSYIIDRDVVCLAALPFRRCGKEWCDEGKMNYASRLTSSASADP</sequence>
<comment type="caution">
    <text evidence="1">The sequence shown here is derived from an EMBL/GenBank/DDBJ whole genome shotgun (WGS) entry which is preliminary data.</text>
</comment>
<protein>
    <recommendedName>
        <fullName evidence="3">Maturase K</fullName>
    </recommendedName>
</protein>
<name>A0AAV4W4A4_9ARAC</name>
<keyword evidence="2" id="KW-1185">Reference proteome</keyword>
<evidence type="ECO:0000313" key="1">
    <source>
        <dbReference type="EMBL" id="GIY77572.1"/>
    </source>
</evidence>